<accession>A0A7Y0LCS5</accession>
<evidence type="ECO:0000313" key="3">
    <source>
        <dbReference type="Proteomes" id="UP000568664"/>
    </source>
</evidence>
<evidence type="ECO:0000256" key="1">
    <source>
        <dbReference type="SAM" id="SignalP"/>
    </source>
</evidence>
<name>A0A7Y0LCS5_9GAMM</name>
<dbReference type="EMBL" id="JABBXH010000001">
    <property type="protein sequence ID" value="NMP30730.1"/>
    <property type="molecule type" value="Genomic_DNA"/>
</dbReference>
<feature type="signal peptide" evidence="1">
    <location>
        <begin position="1"/>
        <end position="20"/>
    </location>
</feature>
<sequence length="163" mass="18901">MKKTQLLTLLFSCLSWQLLACSSEEYRQFDFWIGEWQVTNPANNQVSISKISLINNNCSILEEYQTPSGYQGKSLNIYNQQTKQWHQTWVDNTGLLLQLNGEFKQGVMTLSGLTVDNKGQEVLNKISWKKLSDGRVNQVWQTSTDKGKHWQTLFDGYYQKIQP</sequence>
<organism evidence="2 3">
    <name type="scientific">Thalassotalea algicola</name>
    <dbReference type="NCBI Taxonomy" id="2716224"/>
    <lineage>
        <taxon>Bacteria</taxon>
        <taxon>Pseudomonadati</taxon>
        <taxon>Pseudomonadota</taxon>
        <taxon>Gammaproteobacteria</taxon>
        <taxon>Alteromonadales</taxon>
        <taxon>Colwelliaceae</taxon>
        <taxon>Thalassotalea</taxon>
    </lineage>
</organism>
<dbReference type="Proteomes" id="UP000568664">
    <property type="component" value="Unassembled WGS sequence"/>
</dbReference>
<protein>
    <recommendedName>
        <fullName evidence="4">DUF1579 domain-containing protein</fullName>
    </recommendedName>
</protein>
<comment type="caution">
    <text evidence="2">The sequence shown here is derived from an EMBL/GenBank/DDBJ whole genome shotgun (WGS) entry which is preliminary data.</text>
</comment>
<keyword evidence="1" id="KW-0732">Signal</keyword>
<evidence type="ECO:0000313" key="2">
    <source>
        <dbReference type="EMBL" id="NMP30730.1"/>
    </source>
</evidence>
<evidence type="ECO:0008006" key="4">
    <source>
        <dbReference type="Google" id="ProtNLM"/>
    </source>
</evidence>
<feature type="chain" id="PRO_5031373484" description="DUF1579 domain-containing protein" evidence="1">
    <location>
        <begin position="21"/>
        <end position="163"/>
    </location>
</feature>
<gene>
    <name evidence="2" type="ORF">HII17_04060</name>
</gene>
<reference evidence="2 3" key="1">
    <citation type="submission" date="2020-04" db="EMBL/GenBank/DDBJ databases">
        <title>Thalassotalea sp. M1531, isolated from the surface of marine red alga.</title>
        <authorList>
            <person name="Pang L."/>
            <person name="Lu D.-C."/>
        </authorList>
    </citation>
    <scope>NUCLEOTIDE SEQUENCE [LARGE SCALE GENOMIC DNA]</scope>
    <source>
        <strain evidence="2 3">M1531</strain>
    </source>
</reference>
<keyword evidence="3" id="KW-1185">Reference proteome</keyword>
<dbReference type="RefSeq" id="WP_169074009.1">
    <property type="nucleotide sequence ID" value="NZ_JABBXH010000001.1"/>
</dbReference>
<dbReference type="AlphaFoldDB" id="A0A7Y0LCS5"/>
<proteinExistence type="predicted"/>